<dbReference type="OrthoDB" id="5296901at2"/>
<evidence type="ECO:0000313" key="3">
    <source>
        <dbReference type="Proteomes" id="UP000231701"/>
    </source>
</evidence>
<dbReference type="KEGG" id="maes:Ga0123461_0083"/>
<protein>
    <recommendedName>
        <fullName evidence="4">Antitoxin VbhA domain-containing protein</fullName>
    </recommendedName>
</protein>
<keyword evidence="3" id="KW-1185">Reference proteome</keyword>
<dbReference type="Proteomes" id="UP000231701">
    <property type="component" value="Chromosome"/>
</dbReference>
<feature type="region of interest" description="Disordered" evidence="1">
    <location>
        <begin position="19"/>
        <end position="41"/>
    </location>
</feature>
<reference evidence="2 3" key="1">
    <citation type="submission" date="2016-12" db="EMBL/GenBank/DDBJ databases">
        <title>Isolation and genomic insights into novel planktonic Zetaproteobacteria from stratified waters of the Chesapeake Bay.</title>
        <authorList>
            <person name="McAllister S.M."/>
            <person name="Kato S."/>
            <person name="Chan C.S."/>
            <person name="Chiu B.K."/>
            <person name="Field E.K."/>
        </authorList>
    </citation>
    <scope>NUCLEOTIDE SEQUENCE [LARGE SCALE GENOMIC DNA]</scope>
    <source>
        <strain evidence="2 3">CP-5</strain>
    </source>
</reference>
<organism evidence="2 3">
    <name type="scientific">Mariprofundus aestuarium</name>
    <dbReference type="NCBI Taxonomy" id="1921086"/>
    <lineage>
        <taxon>Bacteria</taxon>
        <taxon>Pseudomonadati</taxon>
        <taxon>Pseudomonadota</taxon>
        <taxon>Candidatius Mariprofundia</taxon>
        <taxon>Mariprofundales</taxon>
        <taxon>Mariprofundaceae</taxon>
        <taxon>Mariprofundus</taxon>
    </lineage>
</organism>
<dbReference type="AlphaFoldDB" id="A0A2K8L2S3"/>
<proteinExistence type="predicted"/>
<evidence type="ECO:0008006" key="4">
    <source>
        <dbReference type="Google" id="ProtNLM"/>
    </source>
</evidence>
<evidence type="ECO:0000313" key="2">
    <source>
        <dbReference type="EMBL" id="ATX78536.1"/>
    </source>
</evidence>
<name>A0A2K8L2S3_MARES</name>
<gene>
    <name evidence="2" type="ORF">Ga0123461_0083</name>
</gene>
<dbReference type="EMBL" id="CP018799">
    <property type="protein sequence ID" value="ATX78536.1"/>
    <property type="molecule type" value="Genomic_DNA"/>
</dbReference>
<sequence>MGEHKLIFDTAEQWREEAMRRPDGVDYAESEKRRAQADAHNKLHSISSPDVLIDQQLYILGKMDMEEYQSYLLFKHSKSG</sequence>
<dbReference type="RefSeq" id="WP_100276535.1">
    <property type="nucleotide sequence ID" value="NZ_CP018799.1"/>
</dbReference>
<accession>A0A2K8L2S3</accession>
<evidence type="ECO:0000256" key="1">
    <source>
        <dbReference type="SAM" id="MobiDB-lite"/>
    </source>
</evidence>